<proteinExistence type="predicted"/>
<protein>
    <submittedName>
        <fullName evidence="2">6-N-hydroxylaminopurine resistance protein</fullName>
    </submittedName>
</protein>
<dbReference type="Pfam" id="PF03473">
    <property type="entry name" value="MOSC"/>
    <property type="match status" value="1"/>
</dbReference>
<dbReference type="InterPro" id="IPR011037">
    <property type="entry name" value="Pyrv_Knase-like_insert_dom_sf"/>
</dbReference>
<dbReference type="PANTHER" id="PTHR30212:SF2">
    <property type="entry name" value="PROTEIN YIIM"/>
    <property type="match status" value="1"/>
</dbReference>
<dbReference type="Pfam" id="PF03475">
    <property type="entry name" value="YiiM_3-alpha"/>
    <property type="match status" value="1"/>
</dbReference>
<dbReference type="PANTHER" id="PTHR30212">
    <property type="entry name" value="PROTEIN YIIM"/>
    <property type="match status" value="1"/>
</dbReference>
<evidence type="ECO:0000313" key="3">
    <source>
        <dbReference type="Proteomes" id="UP001058317"/>
    </source>
</evidence>
<dbReference type="EMBL" id="AP026382">
    <property type="protein sequence ID" value="BDN99716.1"/>
    <property type="molecule type" value="Genomic_DNA"/>
</dbReference>
<evidence type="ECO:0000259" key="1">
    <source>
        <dbReference type="PROSITE" id="PS51340"/>
    </source>
</evidence>
<dbReference type="InterPro" id="IPR005302">
    <property type="entry name" value="MoCF_Sase_C"/>
</dbReference>
<dbReference type="InterPro" id="IPR005163">
    <property type="entry name" value="Tri_helical_YiiM-like"/>
</dbReference>
<organism evidence="2 3">
    <name type="scientific">Citrobacter braakii</name>
    <dbReference type="NCBI Taxonomy" id="57706"/>
    <lineage>
        <taxon>Bacteria</taxon>
        <taxon>Pseudomonadati</taxon>
        <taxon>Pseudomonadota</taxon>
        <taxon>Gammaproteobacteria</taxon>
        <taxon>Enterobacterales</taxon>
        <taxon>Enterobacteriaceae</taxon>
        <taxon>Citrobacter</taxon>
        <taxon>Citrobacter freundii complex</taxon>
    </lineage>
</organism>
<evidence type="ECO:0000313" key="2">
    <source>
        <dbReference type="EMBL" id="BDN99716.1"/>
    </source>
</evidence>
<accession>A0AAD1L6B6</accession>
<dbReference type="GO" id="GO:0030151">
    <property type="term" value="F:molybdenum ion binding"/>
    <property type="evidence" value="ECO:0007669"/>
    <property type="project" value="InterPro"/>
</dbReference>
<sequence>MGEIYREREQMRYPVDVFTGKVRDYTGSRPSAIAKVQVDGELMLTELGLTGDEQAETKIHGGPDRALCHYPREHYQHWRQEFPEQAERFVAPAFGENLSTEGLTEENVFIGDIFQWGDALIQVTQPRSPCFKLNFHFGISDMASQMQDAGKTGWLCSVIAPGQVSADAPLILASRVSDVSVREAIAIAWHMPFDDSQYHRLLSAAGLSKSWTRTMQKRRLSGKIEDNSRRLWGK</sequence>
<dbReference type="GO" id="GO:0003824">
    <property type="term" value="F:catalytic activity"/>
    <property type="evidence" value="ECO:0007669"/>
    <property type="project" value="InterPro"/>
</dbReference>
<name>A0AAD1L6B6_CITBR</name>
<dbReference type="NCBIfam" id="NF008577">
    <property type="entry name" value="PRK11536.1"/>
    <property type="match status" value="1"/>
</dbReference>
<dbReference type="InterPro" id="IPR052353">
    <property type="entry name" value="Benzoxazolinone_Detox_Enz"/>
</dbReference>
<dbReference type="GO" id="GO:0030170">
    <property type="term" value="F:pyridoxal phosphate binding"/>
    <property type="evidence" value="ECO:0007669"/>
    <property type="project" value="InterPro"/>
</dbReference>
<dbReference type="SUPFAM" id="SSF50800">
    <property type="entry name" value="PK beta-barrel domain-like"/>
    <property type="match status" value="1"/>
</dbReference>
<dbReference type="PROSITE" id="PS51340">
    <property type="entry name" value="MOSC"/>
    <property type="match status" value="1"/>
</dbReference>
<gene>
    <name evidence="2" type="ORF">KAM621c_48210</name>
</gene>
<dbReference type="Proteomes" id="UP001058317">
    <property type="component" value="Chromosome"/>
</dbReference>
<dbReference type="Gene3D" id="2.40.33.20">
    <property type="entry name" value="PK beta-barrel domain-like"/>
    <property type="match status" value="1"/>
</dbReference>
<dbReference type="AlphaFoldDB" id="A0AAD1L6B6"/>
<feature type="domain" description="MOSC" evidence="1">
    <location>
        <begin position="36"/>
        <end position="173"/>
    </location>
</feature>
<reference evidence="2" key="1">
    <citation type="submission" date="2022-07" db="EMBL/GenBank/DDBJ databases">
        <title>Complete genome sequence of carbapenem-resistant Citrobacter spp. in Japan.</title>
        <authorList>
            <person name="Maehana S."/>
            <person name="Suzuki M."/>
            <person name="Kitasato H."/>
        </authorList>
    </citation>
    <scope>NUCLEOTIDE SEQUENCE</scope>
    <source>
        <strain evidence="2">KAM621</strain>
    </source>
</reference>